<comment type="caution">
    <text evidence="2">The sequence shown here is derived from an EMBL/GenBank/DDBJ whole genome shotgun (WGS) entry which is preliminary data.</text>
</comment>
<dbReference type="InterPro" id="IPR029058">
    <property type="entry name" value="AB_hydrolase_fold"/>
</dbReference>
<reference evidence="3" key="1">
    <citation type="journal article" date="2019" name="Int. J. Syst. Evol. Microbiol.">
        <title>The Global Catalogue of Microorganisms (GCM) 10K type strain sequencing project: providing services to taxonomists for standard genome sequencing and annotation.</title>
        <authorList>
            <consortium name="The Broad Institute Genomics Platform"/>
            <consortium name="The Broad Institute Genome Sequencing Center for Infectious Disease"/>
            <person name="Wu L."/>
            <person name="Ma J."/>
        </authorList>
    </citation>
    <scope>NUCLEOTIDE SEQUENCE [LARGE SCALE GENOMIC DNA]</scope>
    <source>
        <strain evidence="3">JCM 14545</strain>
    </source>
</reference>
<dbReference type="SUPFAM" id="SSF53474">
    <property type="entry name" value="alpha/beta-Hydrolases"/>
    <property type="match status" value="1"/>
</dbReference>
<dbReference type="PANTHER" id="PTHR43433">
    <property type="entry name" value="HYDROLASE, ALPHA/BETA FOLD FAMILY PROTEIN"/>
    <property type="match status" value="1"/>
</dbReference>
<dbReference type="Pfam" id="PF00561">
    <property type="entry name" value="Abhydrolase_1"/>
    <property type="match status" value="1"/>
</dbReference>
<sequence>MTNNLSNGERLSRINGVELGVETFGNPAHPAILLIDGAAASMLWWEAGLCARIAAAGRFVIRYDNRDTGRSTSYPPGHPGYSMTDLAEDAVGVLDALGIERAHVVGRSMGGGMAVIVGVDHPDRVASLTFVSASAGIGALPPSEEPVGETPAGPDLTELAALVDYSVAAAKAESGGSPHFDEAAIRALIKQDVERARNFASTLVNHFAMEFTSPVRGGYRDIGVPTLVVHGDRDPLVPLSHGEALSAEIPGAELLVLPGVGHAVLPEPVWDVFVPALAGHTAGDRR</sequence>
<dbReference type="InterPro" id="IPR000073">
    <property type="entry name" value="AB_hydrolase_1"/>
</dbReference>
<accession>A0ABP5BLR4</accession>
<name>A0ABP5BLR4_9PSEU</name>
<dbReference type="PRINTS" id="PR00111">
    <property type="entry name" value="ABHYDROLASE"/>
</dbReference>
<evidence type="ECO:0000259" key="1">
    <source>
        <dbReference type="Pfam" id="PF00561"/>
    </source>
</evidence>
<organism evidence="2 3">
    <name type="scientific">Amycolatopsis minnesotensis</name>
    <dbReference type="NCBI Taxonomy" id="337894"/>
    <lineage>
        <taxon>Bacteria</taxon>
        <taxon>Bacillati</taxon>
        <taxon>Actinomycetota</taxon>
        <taxon>Actinomycetes</taxon>
        <taxon>Pseudonocardiales</taxon>
        <taxon>Pseudonocardiaceae</taxon>
        <taxon>Amycolatopsis</taxon>
    </lineage>
</organism>
<evidence type="ECO:0000313" key="3">
    <source>
        <dbReference type="Proteomes" id="UP001501116"/>
    </source>
</evidence>
<dbReference type="EMBL" id="BAAANN010000005">
    <property type="protein sequence ID" value="GAA1948474.1"/>
    <property type="molecule type" value="Genomic_DNA"/>
</dbReference>
<gene>
    <name evidence="2" type="ORF">GCM10009754_16090</name>
</gene>
<feature type="domain" description="AB hydrolase-1" evidence="1">
    <location>
        <begin position="30"/>
        <end position="266"/>
    </location>
</feature>
<keyword evidence="3" id="KW-1185">Reference proteome</keyword>
<dbReference type="InterPro" id="IPR050471">
    <property type="entry name" value="AB_hydrolase"/>
</dbReference>
<dbReference type="PANTHER" id="PTHR43433:SF5">
    <property type="entry name" value="AB HYDROLASE-1 DOMAIN-CONTAINING PROTEIN"/>
    <property type="match status" value="1"/>
</dbReference>
<dbReference type="Gene3D" id="3.40.50.1820">
    <property type="entry name" value="alpha/beta hydrolase"/>
    <property type="match status" value="1"/>
</dbReference>
<protein>
    <recommendedName>
        <fullName evidence="1">AB hydrolase-1 domain-containing protein</fullName>
    </recommendedName>
</protein>
<evidence type="ECO:0000313" key="2">
    <source>
        <dbReference type="EMBL" id="GAA1948474.1"/>
    </source>
</evidence>
<dbReference type="RefSeq" id="WP_344415147.1">
    <property type="nucleotide sequence ID" value="NZ_BAAANN010000005.1"/>
</dbReference>
<proteinExistence type="predicted"/>
<dbReference type="Proteomes" id="UP001501116">
    <property type="component" value="Unassembled WGS sequence"/>
</dbReference>